<keyword evidence="2" id="KW-0472">Membrane</keyword>
<comment type="caution">
    <text evidence="4">The sequence shown here is derived from an EMBL/GenBank/DDBJ whole genome shotgun (WGS) entry which is preliminary data.</text>
</comment>
<feature type="signal peptide" evidence="3">
    <location>
        <begin position="1"/>
        <end position="33"/>
    </location>
</feature>
<evidence type="ECO:0000313" key="5">
    <source>
        <dbReference type="Proteomes" id="UP000762676"/>
    </source>
</evidence>
<feature type="region of interest" description="Disordered" evidence="1">
    <location>
        <begin position="220"/>
        <end position="248"/>
    </location>
</feature>
<name>A0AAV4JTN6_9GAST</name>
<dbReference type="EMBL" id="BMAT01003411">
    <property type="protein sequence ID" value="GFS24862.1"/>
    <property type="molecule type" value="Genomic_DNA"/>
</dbReference>
<proteinExistence type="predicted"/>
<feature type="compositionally biased region" description="Polar residues" evidence="1">
    <location>
        <begin position="220"/>
        <end position="230"/>
    </location>
</feature>
<organism evidence="4 5">
    <name type="scientific">Elysia marginata</name>
    <dbReference type="NCBI Taxonomy" id="1093978"/>
    <lineage>
        <taxon>Eukaryota</taxon>
        <taxon>Metazoa</taxon>
        <taxon>Spiralia</taxon>
        <taxon>Lophotrochozoa</taxon>
        <taxon>Mollusca</taxon>
        <taxon>Gastropoda</taxon>
        <taxon>Heterobranchia</taxon>
        <taxon>Euthyneura</taxon>
        <taxon>Panpulmonata</taxon>
        <taxon>Sacoglossa</taxon>
        <taxon>Placobranchoidea</taxon>
        <taxon>Plakobranchidae</taxon>
        <taxon>Elysia</taxon>
    </lineage>
</organism>
<evidence type="ECO:0000256" key="3">
    <source>
        <dbReference type="SAM" id="SignalP"/>
    </source>
</evidence>
<feature type="compositionally biased region" description="Low complexity" evidence="1">
    <location>
        <begin position="236"/>
        <end position="248"/>
    </location>
</feature>
<sequence length="648" mass="71322">MTTTARTLSLARTACSLVKVLCWSLGLLSVCHCQVSEYFTNPIVNFGNFFHVSFPKGSIDLLYECLCNATIIHCSLHYKLQDGLNNRFGFPYYYTLTNITHTSAAVDQSPGGLYSRSLLCDVLSHSHGDKLNCRRLPVGDDTCAEKAHKCLVYSVHTNSSTCSYDCGLLIWQAAFTLRIQFQNFGSLALPVKDGVCPSNEISSTPLPVFNTTDVVSLKNPTSNVQENSTDSDFEVSLNNSTSNETEQSNGLGFDVSRNAIYEWTGISCLILVVIIVITARIVCFRNRRKAKQTSRLMSESLPLTLSTHDQTGPAPAPAAAAACAAVKTLDTGREEKEVVRYHTLDEMAAVAERDSDFVDCDEQGYVLFHDGISRPGTHPTVSRDEERCCRPLPQPPNSTEKSLYPTHLSVATNSPTQRTSTDDGYVSASSPYSAESYPPAFPALGYPTSAEIETFTLDLRGSRQWPLPRGHLGSDTDDLRYVGLVNLRPDQAELGQETQVKLIRTQDGQLELVSVQDELPAFTEYYTRILLLKQDDSNMGVVAFRDEAALSRAKNFSQDPPRSPVHPSDTTSNNAPLNSASPEMRHPPREDNSGPEVIYIGSLEPDVDMNFEPCDYLTVLDTERVMKSIENGGYLTVLDVVSNGKNSL</sequence>
<protein>
    <recommendedName>
        <fullName evidence="6">Cadherin domain-containing protein</fullName>
    </recommendedName>
</protein>
<evidence type="ECO:0000256" key="1">
    <source>
        <dbReference type="SAM" id="MobiDB-lite"/>
    </source>
</evidence>
<keyword evidence="3" id="KW-0732">Signal</keyword>
<keyword evidence="5" id="KW-1185">Reference proteome</keyword>
<dbReference type="Proteomes" id="UP000762676">
    <property type="component" value="Unassembled WGS sequence"/>
</dbReference>
<feature type="chain" id="PRO_5043943649" description="Cadherin domain-containing protein" evidence="3">
    <location>
        <begin position="34"/>
        <end position="648"/>
    </location>
</feature>
<feature type="compositionally biased region" description="Basic and acidic residues" evidence="1">
    <location>
        <begin position="583"/>
        <end position="592"/>
    </location>
</feature>
<evidence type="ECO:0008006" key="6">
    <source>
        <dbReference type="Google" id="ProtNLM"/>
    </source>
</evidence>
<accession>A0AAV4JTN6</accession>
<keyword evidence="2" id="KW-1133">Transmembrane helix</keyword>
<dbReference type="AlphaFoldDB" id="A0AAV4JTN6"/>
<evidence type="ECO:0000256" key="2">
    <source>
        <dbReference type="SAM" id="Phobius"/>
    </source>
</evidence>
<reference evidence="4 5" key="1">
    <citation type="journal article" date="2021" name="Elife">
        <title>Chloroplast acquisition without the gene transfer in kleptoplastic sea slugs, Plakobranchus ocellatus.</title>
        <authorList>
            <person name="Maeda T."/>
            <person name="Takahashi S."/>
            <person name="Yoshida T."/>
            <person name="Shimamura S."/>
            <person name="Takaki Y."/>
            <person name="Nagai Y."/>
            <person name="Toyoda A."/>
            <person name="Suzuki Y."/>
            <person name="Arimoto A."/>
            <person name="Ishii H."/>
            <person name="Satoh N."/>
            <person name="Nishiyama T."/>
            <person name="Hasebe M."/>
            <person name="Maruyama T."/>
            <person name="Minagawa J."/>
            <person name="Obokata J."/>
            <person name="Shigenobu S."/>
        </authorList>
    </citation>
    <scope>NUCLEOTIDE SEQUENCE [LARGE SCALE GENOMIC DNA]</scope>
</reference>
<feature type="region of interest" description="Disordered" evidence="1">
    <location>
        <begin position="552"/>
        <end position="596"/>
    </location>
</feature>
<feature type="transmembrane region" description="Helical" evidence="2">
    <location>
        <begin position="263"/>
        <end position="283"/>
    </location>
</feature>
<keyword evidence="2" id="KW-0812">Transmembrane</keyword>
<evidence type="ECO:0000313" key="4">
    <source>
        <dbReference type="EMBL" id="GFS24862.1"/>
    </source>
</evidence>
<feature type="region of interest" description="Disordered" evidence="1">
    <location>
        <begin position="411"/>
        <end position="432"/>
    </location>
</feature>
<gene>
    <name evidence="4" type="ORF">ElyMa_001673200</name>
</gene>
<feature type="compositionally biased region" description="Polar residues" evidence="1">
    <location>
        <begin position="568"/>
        <end position="581"/>
    </location>
</feature>